<evidence type="ECO:0000256" key="8">
    <source>
        <dbReference type="ARBA" id="ARBA00023004"/>
    </source>
</evidence>
<comment type="similarity">
    <text evidence="2 14 15">Belongs to the TonB-dependent receptor family.</text>
</comment>
<keyword evidence="11 14" id="KW-0472">Membrane</keyword>
<dbReference type="InterPro" id="IPR010917">
    <property type="entry name" value="TonB_rcpt_CS"/>
</dbReference>
<feature type="signal peptide" evidence="16">
    <location>
        <begin position="1"/>
        <end position="31"/>
    </location>
</feature>
<dbReference type="InterPro" id="IPR010105">
    <property type="entry name" value="TonB_sidphr_rcpt"/>
</dbReference>
<keyword evidence="6 14" id="KW-0812">Transmembrane</keyword>
<feature type="domain" description="TonB-dependent receptor plug" evidence="18">
    <location>
        <begin position="144"/>
        <end position="241"/>
    </location>
</feature>
<name>A0ABW3SSQ7_9BACT</name>
<evidence type="ECO:0000256" key="13">
    <source>
        <dbReference type="ARBA" id="ARBA00023237"/>
    </source>
</evidence>
<dbReference type="PANTHER" id="PTHR32552">
    <property type="entry name" value="FERRICHROME IRON RECEPTOR-RELATED"/>
    <property type="match status" value="1"/>
</dbReference>
<evidence type="ECO:0000313" key="19">
    <source>
        <dbReference type="EMBL" id="MFD1187487.1"/>
    </source>
</evidence>
<evidence type="ECO:0000256" key="14">
    <source>
        <dbReference type="PROSITE-ProRule" id="PRU01360"/>
    </source>
</evidence>
<evidence type="ECO:0000256" key="9">
    <source>
        <dbReference type="ARBA" id="ARBA00023065"/>
    </source>
</evidence>
<evidence type="ECO:0000313" key="20">
    <source>
        <dbReference type="Proteomes" id="UP001597094"/>
    </source>
</evidence>
<dbReference type="InterPro" id="IPR037066">
    <property type="entry name" value="Plug_dom_sf"/>
</dbReference>
<protein>
    <submittedName>
        <fullName evidence="19">TonB-dependent siderophore receptor</fullName>
    </submittedName>
</protein>
<dbReference type="CDD" id="cd01347">
    <property type="entry name" value="ligand_gated_channel"/>
    <property type="match status" value="1"/>
</dbReference>
<evidence type="ECO:0000256" key="11">
    <source>
        <dbReference type="ARBA" id="ARBA00023136"/>
    </source>
</evidence>
<dbReference type="PROSITE" id="PS01156">
    <property type="entry name" value="TONB_DEPENDENT_REC_2"/>
    <property type="match status" value="1"/>
</dbReference>
<keyword evidence="8" id="KW-0408">Iron</keyword>
<evidence type="ECO:0000256" key="10">
    <source>
        <dbReference type="ARBA" id="ARBA00023077"/>
    </source>
</evidence>
<feature type="domain" description="TonB-dependent receptor-like beta-barrel" evidence="17">
    <location>
        <begin position="351"/>
        <end position="757"/>
    </location>
</feature>
<dbReference type="Pfam" id="PF13715">
    <property type="entry name" value="CarbopepD_reg_2"/>
    <property type="match status" value="1"/>
</dbReference>
<evidence type="ECO:0000259" key="17">
    <source>
        <dbReference type="Pfam" id="PF00593"/>
    </source>
</evidence>
<reference evidence="20" key="1">
    <citation type="journal article" date="2019" name="Int. J. Syst. Evol. Microbiol.">
        <title>The Global Catalogue of Microorganisms (GCM) 10K type strain sequencing project: providing services to taxonomists for standard genome sequencing and annotation.</title>
        <authorList>
            <consortium name="The Broad Institute Genomics Platform"/>
            <consortium name="The Broad Institute Genome Sequencing Center for Infectious Disease"/>
            <person name="Wu L."/>
            <person name="Ma J."/>
        </authorList>
    </citation>
    <scope>NUCLEOTIDE SEQUENCE [LARGE SCALE GENOMIC DNA]</scope>
    <source>
        <strain evidence="20">JCM 31319</strain>
    </source>
</reference>
<keyword evidence="7 16" id="KW-0732">Signal</keyword>
<evidence type="ECO:0000256" key="16">
    <source>
        <dbReference type="SAM" id="SignalP"/>
    </source>
</evidence>
<dbReference type="Gene3D" id="2.40.170.20">
    <property type="entry name" value="TonB-dependent receptor, beta-barrel domain"/>
    <property type="match status" value="1"/>
</dbReference>
<dbReference type="Pfam" id="PF07715">
    <property type="entry name" value="Plug"/>
    <property type="match status" value="1"/>
</dbReference>
<dbReference type="SUPFAM" id="SSF49452">
    <property type="entry name" value="Starch-binding domain-like"/>
    <property type="match status" value="1"/>
</dbReference>
<dbReference type="RefSeq" id="WP_377529090.1">
    <property type="nucleotide sequence ID" value="NZ_JBHTLD010000145.1"/>
</dbReference>
<evidence type="ECO:0000256" key="3">
    <source>
        <dbReference type="ARBA" id="ARBA00022448"/>
    </source>
</evidence>
<dbReference type="InterPro" id="IPR012910">
    <property type="entry name" value="Plug_dom"/>
</dbReference>
<dbReference type="InterPro" id="IPR039426">
    <property type="entry name" value="TonB-dep_rcpt-like"/>
</dbReference>
<evidence type="ECO:0000256" key="12">
    <source>
        <dbReference type="ARBA" id="ARBA00023170"/>
    </source>
</evidence>
<dbReference type="PROSITE" id="PS52016">
    <property type="entry name" value="TONB_DEPENDENT_REC_3"/>
    <property type="match status" value="1"/>
</dbReference>
<keyword evidence="4 14" id="KW-1134">Transmembrane beta strand</keyword>
<evidence type="ECO:0000256" key="4">
    <source>
        <dbReference type="ARBA" id="ARBA00022452"/>
    </source>
</evidence>
<proteinExistence type="inferred from homology"/>
<keyword evidence="13 14" id="KW-0998">Cell outer membrane</keyword>
<keyword evidence="10 15" id="KW-0798">TonB box</keyword>
<dbReference type="PANTHER" id="PTHR32552:SF68">
    <property type="entry name" value="FERRICHROME OUTER MEMBRANE TRANSPORTER_PHAGE RECEPTOR"/>
    <property type="match status" value="1"/>
</dbReference>
<evidence type="ECO:0000256" key="15">
    <source>
        <dbReference type="RuleBase" id="RU003357"/>
    </source>
</evidence>
<feature type="chain" id="PRO_5046558254" evidence="16">
    <location>
        <begin position="32"/>
        <end position="797"/>
    </location>
</feature>
<evidence type="ECO:0000256" key="7">
    <source>
        <dbReference type="ARBA" id="ARBA00022729"/>
    </source>
</evidence>
<comment type="subcellular location">
    <subcellularLocation>
        <location evidence="1 14">Cell outer membrane</location>
        <topology evidence="1 14">Multi-pass membrane protein</topology>
    </subcellularLocation>
</comment>
<dbReference type="NCBIfam" id="TIGR01783">
    <property type="entry name" value="TonB-siderophor"/>
    <property type="match status" value="1"/>
</dbReference>
<accession>A0ABW3SSQ7</accession>
<keyword evidence="20" id="KW-1185">Reference proteome</keyword>
<evidence type="ECO:0000259" key="18">
    <source>
        <dbReference type="Pfam" id="PF07715"/>
    </source>
</evidence>
<keyword evidence="3 14" id="KW-0813">Transport</keyword>
<dbReference type="Pfam" id="PF00593">
    <property type="entry name" value="TonB_dep_Rec_b-barrel"/>
    <property type="match status" value="1"/>
</dbReference>
<keyword evidence="5" id="KW-0410">Iron transport</keyword>
<dbReference type="InterPro" id="IPR000531">
    <property type="entry name" value="Beta-barrel_TonB"/>
</dbReference>
<evidence type="ECO:0000256" key="5">
    <source>
        <dbReference type="ARBA" id="ARBA00022496"/>
    </source>
</evidence>
<dbReference type="InterPro" id="IPR013784">
    <property type="entry name" value="Carb-bd-like_fold"/>
</dbReference>
<dbReference type="EMBL" id="JBHTLD010000145">
    <property type="protein sequence ID" value="MFD1187487.1"/>
    <property type="molecule type" value="Genomic_DNA"/>
</dbReference>
<organism evidence="19 20">
    <name type="scientific">Pontibacter rugosus</name>
    <dbReference type="NCBI Taxonomy" id="1745966"/>
    <lineage>
        <taxon>Bacteria</taxon>
        <taxon>Pseudomonadati</taxon>
        <taxon>Bacteroidota</taxon>
        <taxon>Cytophagia</taxon>
        <taxon>Cytophagales</taxon>
        <taxon>Hymenobacteraceae</taxon>
        <taxon>Pontibacter</taxon>
    </lineage>
</organism>
<comment type="caution">
    <text evidence="19">The sequence shown here is derived from an EMBL/GenBank/DDBJ whole genome shotgun (WGS) entry which is preliminary data.</text>
</comment>
<dbReference type="Proteomes" id="UP001597094">
    <property type="component" value="Unassembled WGS sequence"/>
</dbReference>
<dbReference type="SUPFAM" id="SSF56935">
    <property type="entry name" value="Porins"/>
    <property type="match status" value="1"/>
</dbReference>
<evidence type="ECO:0000256" key="6">
    <source>
        <dbReference type="ARBA" id="ARBA00022692"/>
    </source>
</evidence>
<dbReference type="InterPro" id="IPR036942">
    <property type="entry name" value="Beta-barrel_TonB_sf"/>
</dbReference>
<evidence type="ECO:0000256" key="2">
    <source>
        <dbReference type="ARBA" id="ARBA00009810"/>
    </source>
</evidence>
<dbReference type="Gene3D" id="2.60.40.1120">
    <property type="entry name" value="Carboxypeptidase-like, regulatory domain"/>
    <property type="match status" value="1"/>
</dbReference>
<sequence>MKPTSTLHYRDILFPFLLLLLLFLPCAAALAQNGAIKGHIATTDHKAAIGVSIGLEGTVIGTTTDAQGDYLINKVKPGSYTLRVQMLGLEPQEQSILVEAGKTITVNFTLSESASRLKEVMITSQRDKYKASLPSESLRLQTPLLETPQNIQIITNDVLKDQQVFTLLEGVTRNVSGVTMLEHWGNYTRMNMRGARVAPFRNGMNIESNWGPLSEDMSFVERIEFVKGPAGFMLANGDPAGFYNIVTKKPTGTSKQEVSLSFGSYDTYRATADLDGKLTKDGKLLYRLNLMGQTNESWRDHEYNDRYAVAPVLRYRFSDKTSLTAEYTYQFSRMSAIGSAYTFSGGEFEDLPRSFTIADPNLEPSDMNDHSAYLTFEHQLNDSWKLTAQTAYFFYNQEGSSLWTNGVDSSGNMQRTLSGWDAQNKSKFGQLFVNGEFKTGAVSHKILGGLDLGDKEYLADWSQYFVLDPEAPFNVYNPVYGNIAIPTLDHSVALEDRPTVSTLGQKYGALYLQDELGFFDDKLRLTLAGRYTKAETNQYTTIIKNEKFTPRVGISGSISKSLSVYALFDQAFIPQTGLLASGDQVDPITGNNLEVGVKKDWFNGRWNSTLSVYQITKKNQLIGDPTDPTGTYSLQLGETQSKGVEVDVRGEIAPGLNLTFNYAYTNSEATEESTEFKPGDKVPGYAEHITNTWLSYKLPVTPLKGLGVSLGYQWQVNRYPWFASGDGGSELPDYFRLDGGLSYQIKNVRLALNVNNLLDDYLYSGAPYDFNYDGTNDGYYWQTEAPRSYRITIGYRF</sequence>
<dbReference type="Gene3D" id="2.170.130.10">
    <property type="entry name" value="TonB-dependent receptor, plug domain"/>
    <property type="match status" value="1"/>
</dbReference>
<evidence type="ECO:0000256" key="1">
    <source>
        <dbReference type="ARBA" id="ARBA00004571"/>
    </source>
</evidence>
<keyword evidence="12 19" id="KW-0675">Receptor</keyword>
<gene>
    <name evidence="19" type="ORF">ACFQ2O_14815</name>
</gene>
<keyword evidence="9" id="KW-0406">Ion transport</keyword>